<gene>
    <name evidence="4" type="ORF">CW740_00040</name>
</gene>
<proteinExistence type="inferred from homology"/>
<organism evidence="4 5">
    <name type="scientific">Kangiella profundi</name>
    <dbReference type="NCBI Taxonomy" id="1561924"/>
    <lineage>
        <taxon>Bacteria</taxon>
        <taxon>Pseudomonadati</taxon>
        <taxon>Pseudomonadota</taxon>
        <taxon>Gammaproteobacteria</taxon>
        <taxon>Kangiellales</taxon>
        <taxon>Kangiellaceae</taxon>
        <taxon>Kangiella</taxon>
    </lineage>
</organism>
<dbReference type="AlphaFoldDB" id="A0A2K9AYG8"/>
<reference evidence="4 5" key="1">
    <citation type="submission" date="2017-12" db="EMBL/GenBank/DDBJ databases">
        <title>Kangiella profundi FT102 completed genome.</title>
        <authorList>
            <person name="Xu J."/>
            <person name="Wang J."/>
            <person name="Lu Y."/>
        </authorList>
    </citation>
    <scope>NUCLEOTIDE SEQUENCE [LARGE SCALE GENOMIC DNA]</scope>
    <source>
        <strain evidence="4 5">FT102</strain>
    </source>
</reference>
<name>A0A2K9AYG8_9GAMM</name>
<dbReference type="Proteomes" id="UP000232693">
    <property type="component" value="Chromosome"/>
</dbReference>
<accession>A0A2K9AYG8</accession>
<dbReference type="Pfam" id="PF00437">
    <property type="entry name" value="T2SSE"/>
    <property type="match status" value="1"/>
</dbReference>
<dbReference type="PANTHER" id="PTHR30258:SF1">
    <property type="entry name" value="PROTEIN TRANSPORT PROTEIN HOFB HOMOLOG"/>
    <property type="match status" value="1"/>
</dbReference>
<dbReference type="PROSITE" id="PS00662">
    <property type="entry name" value="T2SP_E"/>
    <property type="match status" value="1"/>
</dbReference>
<dbReference type="SUPFAM" id="SSF160246">
    <property type="entry name" value="EspE N-terminal domain-like"/>
    <property type="match status" value="1"/>
</dbReference>
<keyword evidence="5" id="KW-1185">Reference proteome</keyword>
<evidence type="ECO:0000313" key="4">
    <source>
        <dbReference type="EMBL" id="AUD77708.1"/>
    </source>
</evidence>
<dbReference type="EMBL" id="CP025120">
    <property type="protein sequence ID" value="AUD77708.1"/>
    <property type="molecule type" value="Genomic_DNA"/>
</dbReference>
<evidence type="ECO:0000256" key="3">
    <source>
        <dbReference type="ARBA" id="ARBA00022840"/>
    </source>
</evidence>
<keyword evidence="3" id="KW-0067">ATP-binding</keyword>
<dbReference type="SUPFAM" id="SSF52540">
    <property type="entry name" value="P-loop containing nucleoside triphosphate hydrolases"/>
    <property type="match status" value="1"/>
</dbReference>
<dbReference type="GO" id="GO:0005524">
    <property type="term" value="F:ATP binding"/>
    <property type="evidence" value="ECO:0007669"/>
    <property type="project" value="UniProtKB-KW"/>
</dbReference>
<protein>
    <submittedName>
        <fullName evidence="4">Type II/IV secretion system protein</fullName>
    </submittedName>
</protein>
<dbReference type="Gene3D" id="3.40.50.300">
    <property type="entry name" value="P-loop containing nucleotide triphosphate hydrolases"/>
    <property type="match status" value="1"/>
</dbReference>
<dbReference type="InterPro" id="IPR037257">
    <property type="entry name" value="T2SS_E_N_sf"/>
</dbReference>
<dbReference type="Gene3D" id="3.30.300.160">
    <property type="entry name" value="Type II secretion system, protein E, N-terminal domain"/>
    <property type="match status" value="1"/>
</dbReference>
<dbReference type="CDD" id="cd01129">
    <property type="entry name" value="PulE-GspE-like"/>
    <property type="match status" value="1"/>
</dbReference>
<dbReference type="Gene3D" id="3.30.450.90">
    <property type="match status" value="1"/>
</dbReference>
<dbReference type="RefSeq" id="WP_106645632.1">
    <property type="nucleotide sequence ID" value="NZ_BMGO01000001.1"/>
</dbReference>
<dbReference type="InterPro" id="IPR001482">
    <property type="entry name" value="T2SS/T4SS_dom"/>
</dbReference>
<evidence type="ECO:0000256" key="1">
    <source>
        <dbReference type="ARBA" id="ARBA00006611"/>
    </source>
</evidence>
<comment type="similarity">
    <text evidence="1">Belongs to the GSP E family.</text>
</comment>
<dbReference type="OrthoDB" id="9804785at2"/>
<evidence type="ECO:0000313" key="5">
    <source>
        <dbReference type="Proteomes" id="UP000232693"/>
    </source>
</evidence>
<dbReference type="PANTHER" id="PTHR30258">
    <property type="entry name" value="TYPE II SECRETION SYSTEM PROTEIN GSPE-RELATED"/>
    <property type="match status" value="1"/>
</dbReference>
<dbReference type="KEGG" id="kpd:CW740_00040"/>
<sequence>MNFDLLLEKTLSSTNEQTTNSVLCDKKNKLQDVKLEQVDFENQLFITEDNKTPFSETQYIVIQKPVFESLEEYQKETGNLNYSNYRVEMSDKFTITGQCVFCEKENGLWKVLRLHHNNIFIILISEANITNMDILQGNGRSTFGKEEDRYTGEIRDIDLGSIEIDEKWVRKFPPELLFKYQALPLYKKNNYLEVAFTNPQQIDAMQVLSFIAGCNIEPLKANKRDLLEYLSGIVQFQNEKEALNELKRVGIDASKNLATNEIESLGKKKGVINLMASIITDAIEKGASDIHLHPRAKHLQLLYRMDGTLTPIRKLNLSLHQALVSRIKIIGGMDISERRLPQDGRIEYAGNGKSIDMRISVMPTVYGESVVIRILDSSQGLRDITELGFNEKDTERFVNLLHSSYGMFLVTGPTGSGKSTTLYAAINEKVKEGPHIVTVEEPVEYKMEGVTQIPVNHKIGYTFARALRNILRHDPDVIMVGEIRDGETAKIAVESSLTGHLVLSTLHTNSAVSTITRLIEMGVEPYLLKDALVGILAQRLVKKNCPHCLEEEVIPESIRKEIQAAKNDKFYKGAGCAECFNTGIAGRRSVYELLSISPEVALEINETLDINKLNEIAKKQGMVTLAEMALELARKKEISALEVYKIRANASQIKTLEEE</sequence>
<dbReference type="Pfam" id="PF05157">
    <property type="entry name" value="MshEN"/>
    <property type="match status" value="1"/>
</dbReference>
<keyword evidence="2" id="KW-0547">Nucleotide-binding</keyword>
<dbReference type="GO" id="GO:0005886">
    <property type="term" value="C:plasma membrane"/>
    <property type="evidence" value="ECO:0007669"/>
    <property type="project" value="TreeGrafter"/>
</dbReference>
<dbReference type="SMART" id="SM00382">
    <property type="entry name" value="AAA"/>
    <property type="match status" value="1"/>
</dbReference>
<dbReference type="InterPro" id="IPR003593">
    <property type="entry name" value="AAA+_ATPase"/>
</dbReference>
<evidence type="ECO:0000256" key="2">
    <source>
        <dbReference type="ARBA" id="ARBA00022741"/>
    </source>
</evidence>
<dbReference type="InterPro" id="IPR027417">
    <property type="entry name" value="P-loop_NTPase"/>
</dbReference>
<dbReference type="InterPro" id="IPR007831">
    <property type="entry name" value="T2SS_GspE_N"/>
</dbReference>
<dbReference type="GO" id="GO:0016887">
    <property type="term" value="F:ATP hydrolysis activity"/>
    <property type="evidence" value="ECO:0007669"/>
    <property type="project" value="TreeGrafter"/>
</dbReference>